<dbReference type="GO" id="GO:0005737">
    <property type="term" value="C:cytoplasm"/>
    <property type="evidence" value="ECO:0007669"/>
    <property type="project" value="InterPro"/>
</dbReference>
<dbReference type="SUPFAM" id="SSF53474">
    <property type="entry name" value="alpha/beta-Hydrolases"/>
    <property type="match status" value="1"/>
</dbReference>
<dbReference type="Gene3D" id="3.40.50.1820">
    <property type="entry name" value="alpha/beta hydrolase"/>
    <property type="match status" value="1"/>
</dbReference>
<reference evidence="5" key="1">
    <citation type="submission" date="2020-02" db="EMBL/GenBank/DDBJ databases">
        <authorList>
            <person name="Meier V. D."/>
        </authorList>
    </citation>
    <scope>NUCLEOTIDE SEQUENCE</scope>
    <source>
        <strain evidence="5">AVDCRST_MAG56</strain>
    </source>
</reference>
<evidence type="ECO:0000313" key="5">
    <source>
        <dbReference type="EMBL" id="CAA9270701.1"/>
    </source>
</evidence>
<dbReference type="AlphaFoldDB" id="A0A6J4J8B5"/>
<proteinExistence type="predicted"/>
<feature type="transmembrane region" description="Helical" evidence="2">
    <location>
        <begin position="559"/>
        <end position="582"/>
    </location>
</feature>
<feature type="chain" id="PRO_5027040099" description="Proline iminopeptidase" evidence="3">
    <location>
        <begin position="26"/>
        <end position="656"/>
    </location>
</feature>
<keyword evidence="3" id="KW-0732">Signal</keyword>
<keyword evidence="2" id="KW-0812">Transmembrane</keyword>
<keyword evidence="2" id="KW-1133">Transmembrane helix</keyword>
<feature type="transmembrane region" description="Helical" evidence="2">
    <location>
        <begin position="634"/>
        <end position="655"/>
    </location>
</feature>
<keyword evidence="2" id="KW-0472">Membrane</keyword>
<feature type="transmembrane region" description="Helical" evidence="2">
    <location>
        <begin position="519"/>
        <end position="539"/>
    </location>
</feature>
<evidence type="ECO:0000256" key="1">
    <source>
        <dbReference type="ARBA" id="ARBA00021843"/>
    </source>
</evidence>
<dbReference type="InterPro" id="IPR029058">
    <property type="entry name" value="AB_hydrolase_fold"/>
</dbReference>
<dbReference type="PANTHER" id="PTHR43722:SF1">
    <property type="entry name" value="PROLINE IMINOPEPTIDASE"/>
    <property type="match status" value="1"/>
</dbReference>
<evidence type="ECO:0000259" key="4">
    <source>
        <dbReference type="Pfam" id="PF00561"/>
    </source>
</evidence>
<feature type="transmembrane region" description="Helical" evidence="2">
    <location>
        <begin position="594"/>
        <end position="622"/>
    </location>
</feature>
<evidence type="ECO:0000256" key="3">
    <source>
        <dbReference type="SAM" id="SignalP"/>
    </source>
</evidence>
<dbReference type="InterPro" id="IPR000073">
    <property type="entry name" value="AB_hydrolase_1"/>
</dbReference>
<organism evidence="5">
    <name type="scientific">uncultured Cytophagales bacterium</name>
    <dbReference type="NCBI Taxonomy" id="158755"/>
    <lineage>
        <taxon>Bacteria</taxon>
        <taxon>Pseudomonadati</taxon>
        <taxon>Bacteroidota</taxon>
        <taxon>Sphingobacteriia</taxon>
        <taxon>Sphingobacteriales</taxon>
        <taxon>environmental samples</taxon>
    </lineage>
</organism>
<dbReference type="Pfam" id="PF00561">
    <property type="entry name" value="Abhydrolase_1"/>
    <property type="match status" value="1"/>
</dbReference>
<protein>
    <recommendedName>
        <fullName evidence="1">Proline iminopeptidase</fullName>
    </recommendedName>
</protein>
<sequence length="656" mass="73159">MTLTTIQLKTVLLTTAVLFSVCSFGQQKTVPSFRWATCPDCPLPEVAPARLKEVALVFGYLTVPENRARDNGRKLRLAVAVLKSRKPNPSLPPLVILHGGPGGHVVGRISWQYEELRQERDLVFIDQRGSGYSEPDFSPEMNQEIMNVLSANYSPAQEMQARTAIAAQAKAAVVKKGIDLSAYNSHAIAADVNDLCRLLGFKTWDLWGTSYGSRIALTMMRDFPEGIRSVVLESPIPPNARYFENMTVHFAQALNKLFDKCAADPACQQAYPDLRKQFYEAISSLDKNPLVLEMNDRSKFPDGKFVINAQDMLLGFQQALYGKEVYPILPLLIGQVKKRNKVVMQSFAQSMSDGMFRIDYGLYYSVICSECIPFNNVKKFEETSANFWDGISFYKDEFSICKTWYPAAPDSLEGVAVSSNIPTLILSGEMDPMASPAMAALTGQTLPNAYVYTFQNVGHFVTGERHAVDLLGKFLADPGRNPDDKRYVSSVKIPFVTDVHVHNGIVRMAPKLQLNANDLAYKVWIVILVVLLVTALVYLLRRLIRGKREQAGMFAERGLIVSGILSAGLSLVFIGGLGWAIYKTVQVNYFLLGFGLPAAYALILLLPYLIFGLLILQILLLLRSGNKRNTKNAPLYSLLMQVPFIVFILYFNLFYS</sequence>
<feature type="domain" description="AB hydrolase-1" evidence="4">
    <location>
        <begin position="92"/>
        <end position="461"/>
    </location>
</feature>
<dbReference type="GO" id="GO:0004177">
    <property type="term" value="F:aminopeptidase activity"/>
    <property type="evidence" value="ECO:0007669"/>
    <property type="project" value="UniProtKB-EC"/>
</dbReference>
<dbReference type="PANTHER" id="PTHR43722">
    <property type="entry name" value="PROLINE IMINOPEPTIDASE"/>
    <property type="match status" value="1"/>
</dbReference>
<evidence type="ECO:0000256" key="2">
    <source>
        <dbReference type="SAM" id="Phobius"/>
    </source>
</evidence>
<feature type="signal peptide" evidence="3">
    <location>
        <begin position="1"/>
        <end position="25"/>
    </location>
</feature>
<accession>A0A6J4J8B5</accession>
<gene>
    <name evidence="5" type="ORF">AVDCRST_MAG56-3197</name>
</gene>
<dbReference type="InterPro" id="IPR005944">
    <property type="entry name" value="Pro_iminopeptidase"/>
</dbReference>
<name>A0A6J4J8B5_9SPHI</name>
<dbReference type="EMBL" id="CADCTQ010000257">
    <property type="protein sequence ID" value="CAA9270701.1"/>
    <property type="molecule type" value="Genomic_DNA"/>
</dbReference>
<dbReference type="GO" id="GO:0006508">
    <property type="term" value="P:proteolysis"/>
    <property type="evidence" value="ECO:0007669"/>
    <property type="project" value="InterPro"/>
</dbReference>